<dbReference type="RefSeq" id="WP_089843104.1">
    <property type="nucleotide sequence ID" value="NZ_FNEJ01000002.1"/>
</dbReference>
<keyword evidence="7" id="KW-0479">Metal-binding</keyword>
<accession>A0A1G8IPT6</accession>
<dbReference type="InterPro" id="IPR036390">
    <property type="entry name" value="WH_DNA-bd_sf"/>
</dbReference>
<dbReference type="Gene3D" id="1.10.10.10">
    <property type="entry name" value="Winged helix-like DNA-binding domain superfamily/Winged helix DNA-binding domain"/>
    <property type="match status" value="1"/>
</dbReference>
<dbReference type="EMBL" id="FNEJ01000002">
    <property type="protein sequence ID" value="SDI20852.1"/>
    <property type="molecule type" value="Genomic_DNA"/>
</dbReference>
<dbReference type="AlphaFoldDB" id="A0A1G8IPT6"/>
<dbReference type="GO" id="GO:0003700">
    <property type="term" value="F:DNA-binding transcription factor activity"/>
    <property type="evidence" value="ECO:0007669"/>
    <property type="project" value="InterPro"/>
</dbReference>
<evidence type="ECO:0000256" key="1">
    <source>
        <dbReference type="ARBA" id="ARBA00007957"/>
    </source>
</evidence>
<gene>
    <name evidence="8" type="ORF">SAMN04487993_100238</name>
</gene>
<dbReference type="OrthoDB" id="9801127at2"/>
<evidence type="ECO:0000256" key="5">
    <source>
        <dbReference type="ARBA" id="ARBA00023125"/>
    </source>
</evidence>
<keyword evidence="3 7" id="KW-0862">Zinc</keyword>
<feature type="binding site" evidence="7">
    <location>
        <position position="154"/>
    </location>
    <ligand>
        <name>Zn(2+)</name>
        <dbReference type="ChEBI" id="CHEBI:29105"/>
    </ligand>
</feature>
<dbReference type="InterPro" id="IPR036388">
    <property type="entry name" value="WH-like_DNA-bd_sf"/>
</dbReference>
<evidence type="ECO:0000256" key="7">
    <source>
        <dbReference type="PIRSR" id="PIRSR602481-1"/>
    </source>
</evidence>
<evidence type="ECO:0000256" key="2">
    <source>
        <dbReference type="ARBA" id="ARBA00022491"/>
    </source>
</evidence>
<reference evidence="8 9" key="1">
    <citation type="submission" date="2016-10" db="EMBL/GenBank/DDBJ databases">
        <authorList>
            <person name="de Groot N.N."/>
        </authorList>
    </citation>
    <scope>NUCLEOTIDE SEQUENCE [LARGE SCALE GENOMIC DNA]</scope>
    <source>
        <strain evidence="8 9">DSM 26424</strain>
    </source>
</reference>
<comment type="similarity">
    <text evidence="1">Belongs to the Fur family.</text>
</comment>
<keyword evidence="5" id="KW-0238">DNA-binding</keyword>
<protein>
    <submittedName>
        <fullName evidence="8">Fur family transcriptional regulator, zinc uptake regulator</fullName>
    </submittedName>
</protein>
<feature type="binding site" evidence="7">
    <location>
        <position position="111"/>
    </location>
    <ligand>
        <name>Zn(2+)</name>
        <dbReference type="ChEBI" id="CHEBI:29105"/>
    </ligand>
</feature>
<dbReference type="GO" id="GO:0008270">
    <property type="term" value="F:zinc ion binding"/>
    <property type="evidence" value="ECO:0007669"/>
    <property type="project" value="TreeGrafter"/>
</dbReference>
<keyword evidence="4" id="KW-0805">Transcription regulation</keyword>
<keyword evidence="6" id="KW-0804">Transcription</keyword>
<dbReference type="Gene3D" id="3.30.1490.190">
    <property type="match status" value="1"/>
</dbReference>
<dbReference type="STRING" id="555512.SAMN04487993_100238"/>
<evidence type="ECO:0000313" key="9">
    <source>
        <dbReference type="Proteomes" id="UP000199093"/>
    </source>
</evidence>
<evidence type="ECO:0000313" key="8">
    <source>
        <dbReference type="EMBL" id="SDI20852.1"/>
    </source>
</evidence>
<dbReference type="GO" id="GO:0045892">
    <property type="term" value="P:negative regulation of DNA-templated transcription"/>
    <property type="evidence" value="ECO:0007669"/>
    <property type="project" value="TreeGrafter"/>
</dbReference>
<dbReference type="InterPro" id="IPR002481">
    <property type="entry name" value="FUR"/>
</dbReference>
<dbReference type="PANTHER" id="PTHR33202">
    <property type="entry name" value="ZINC UPTAKE REGULATION PROTEIN"/>
    <property type="match status" value="1"/>
</dbReference>
<dbReference type="SUPFAM" id="SSF46785">
    <property type="entry name" value="Winged helix' DNA-binding domain"/>
    <property type="match status" value="1"/>
</dbReference>
<keyword evidence="9" id="KW-1185">Reference proteome</keyword>
<keyword evidence="2" id="KW-0678">Repressor</keyword>
<feature type="binding site" evidence="7">
    <location>
        <position position="114"/>
    </location>
    <ligand>
        <name>Zn(2+)</name>
        <dbReference type="ChEBI" id="CHEBI:29105"/>
    </ligand>
</feature>
<feature type="binding site" evidence="7">
    <location>
        <position position="151"/>
    </location>
    <ligand>
        <name>Zn(2+)</name>
        <dbReference type="ChEBI" id="CHEBI:29105"/>
    </ligand>
</feature>
<evidence type="ECO:0000256" key="4">
    <source>
        <dbReference type="ARBA" id="ARBA00023015"/>
    </source>
</evidence>
<dbReference type="Pfam" id="PF01475">
    <property type="entry name" value="FUR"/>
    <property type="match status" value="1"/>
</dbReference>
<name>A0A1G8IPT6_9RHOB</name>
<dbReference type="PANTHER" id="PTHR33202:SF6">
    <property type="entry name" value="ZINC UPTAKE REGULATION PROTEIN"/>
    <property type="match status" value="1"/>
</dbReference>
<dbReference type="InterPro" id="IPR043135">
    <property type="entry name" value="Fur_C"/>
</dbReference>
<comment type="cofactor">
    <cofactor evidence="7">
        <name>Zn(2+)</name>
        <dbReference type="ChEBI" id="CHEBI:29105"/>
    </cofactor>
    <text evidence="7">Binds 1 zinc ion per subunit.</text>
</comment>
<sequence length="161" mass="17858">MDPLGFTRHDHDQCRSHGLHSAEEVCAREGLSLTPQRRRVLEILLRQHRAMGAYDLMDVMREEGRAAQPPTVYRALDFLVSNGFAHKIERLNAFVACAHPGERHKPAFLLCRACGAVAEMPARAITDAVRAAAESLDFALERVVVEAEGLCPRCREAKPCG</sequence>
<dbReference type="GO" id="GO:1900376">
    <property type="term" value="P:regulation of secondary metabolite biosynthetic process"/>
    <property type="evidence" value="ECO:0007669"/>
    <property type="project" value="TreeGrafter"/>
</dbReference>
<dbReference type="GO" id="GO:0000976">
    <property type="term" value="F:transcription cis-regulatory region binding"/>
    <property type="evidence" value="ECO:0007669"/>
    <property type="project" value="TreeGrafter"/>
</dbReference>
<evidence type="ECO:0000256" key="6">
    <source>
        <dbReference type="ARBA" id="ARBA00023163"/>
    </source>
</evidence>
<dbReference type="Proteomes" id="UP000199093">
    <property type="component" value="Unassembled WGS sequence"/>
</dbReference>
<dbReference type="GO" id="GO:0005829">
    <property type="term" value="C:cytosol"/>
    <property type="evidence" value="ECO:0007669"/>
    <property type="project" value="TreeGrafter"/>
</dbReference>
<organism evidence="8 9">
    <name type="scientific">Salipiger marinus</name>
    <dbReference type="NCBI Taxonomy" id="555512"/>
    <lineage>
        <taxon>Bacteria</taxon>
        <taxon>Pseudomonadati</taxon>
        <taxon>Pseudomonadota</taxon>
        <taxon>Alphaproteobacteria</taxon>
        <taxon>Rhodobacterales</taxon>
        <taxon>Roseobacteraceae</taxon>
        <taxon>Salipiger</taxon>
    </lineage>
</organism>
<evidence type="ECO:0000256" key="3">
    <source>
        <dbReference type="ARBA" id="ARBA00022833"/>
    </source>
</evidence>
<proteinExistence type="inferred from homology"/>